<sequence>MEAGSELAVFGDGGTLTLEVSREVRGERVRASDVGRRLQAEWVIGKALDRYSGTVVGVVTSDGVAGGGSGDGRKVVVYVSLGGRVGRWWSWKVMYMGGWTNCIMLKEVIGLKEVRRKVSEITGNDLTAQKLWYSLKYDRGMGIELEGDGDVRIFLKENDEHGYLYVGDSDGTKRRTQKVMWSYDHGIVYGRSGRDRDDMVQEGRKRAGRLLRVSGEIIKLSDNDEISIASEDVGDNEVVAEGGEEGSKGKGLGKKMDKHKQDILKWKNGWGRELSRSWLTLTNGWVVLQLWSAISVELTNMRKLVTVTRQIIYNQLVHPMETHDMGIVEGKSGMVVSGDDLDDDYNRCILPPNNGRHPGRTPSKRRDYEGDVVEVEDLLDDSYLSTSDKEVHPCNLEMVETSFETVVYAWFCAPNGLSAVTSSPTPICIFACSVPACLPNRRQMFAAENHALKPDDTATPCLYFNVQVNYCMFNGGRRPSMLTDAKTNVYHGKPCFTTSKPMDN</sequence>
<evidence type="ECO:0000313" key="2">
    <source>
        <dbReference type="Proteomes" id="UP001153076"/>
    </source>
</evidence>
<keyword evidence="2" id="KW-1185">Reference proteome</keyword>
<dbReference type="EMBL" id="JAKOGI010000791">
    <property type="protein sequence ID" value="KAJ8430488.1"/>
    <property type="molecule type" value="Genomic_DNA"/>
</dbReference>
<accession>A0A9Q1JT46</accession>
<protein>
    <submittedName>
        <fullName evidence="1">Uncharacterized protein</fullName>
    </submittedName>
</protein>
<evidence type="ECO:0000313" key="1">
    <source>
        <dbReference type="EMBL" id="KAJ8430488.1"/>
    </source>
</evidence>
<organism evidence="1 2">
    <name type="scientific">Carnegiea gigantea</name>
    <dbReference type="NCBI Taxonomy" id="171969"/>
    <lineage>
        <taxon>Eukaryota</taxon>
        <taxon>Viridiplantae</taxon>
        <taxon>Streptophyta</taxon>
        <taxon>Embryophyta</taxon>
        <taxon>Tracheophyta</taxon>
        <taxon>Spermatophyta</taxon>
        <taxon>Magnoliopsida</taxon>
        <taxon>eudicotyledons</taxon>
        <taxon>Gunneridae</taxon>
        <taxon>Pentapetalae</taxon>
        <taxon>Caryophyllales</taxon>
        <taxon>Cactineae</taxon>
        <taxon>Cactaceae</taxon>
        <taxon>Cactoideae</taxon>
        <taxon>Echinocereeae</taxon>
        <taxon>Carnegiea</taxon>
    </lineage>
</organism>
<reference evidence="1" key="1">
    <citation type="submission" date="2022-04" db="EMBL/GenBank/DDBJ databases">
        <title>Carnegiea gigantea Genome sequencing and assembly v2.</title>
        <authorList>
            <person name="Copetti D."/>
            <person name="Sanderson M.J."/>
            <person name="Burquez A."/>
            <person name="Wojciechowski M.F."/>
        </authorList>
    </citation>
    <scope>NUCLEOTIDE SEQUENCE</scope>
    <source>
        <strain evidence="1">SGP5-SGP5p</strain>
        <tissue evidence="1">Aerial part</tissue>
    </source>
</reference>
<dbReference type="Proteomes" id="UP001153076">
    <property type="component" value="Unassembled WGS sequence"/>
</dbReference>
<proteinExistence type="predicted"/>
<dbReference type="AlphaFoldDB" id="A0A9Q1JT46"/>
<gene>
    <name evidence="1" type="ORF">Cgig2_004681</name>
</gene>
<name>A0A9Q1JT46_9CARY</name>
<comment type="caution">
    <text evidence="1">The sequence shown here is derived from an EMBL/GenBank/DDBJ whole genome shotgun (WGS) entry which is preliminary data.</text>
</comment>